<evidence type="ECO:0000256" key="3">
    <source>
        <dbReference type="ARBA" id="ARBA00022840"/>
    </source>
</evidence>
<dbReference type="SUPFAM" id="SSF52540">
    <property type="entry name" value="P-loop containing nucleoside triphosphate hydrolases"/>
    <property type="match status" value="1"/>
</dbReference>
<dbReference type="FunFam" id="3.40.50.300:FF:000134">
    <property type="entry name" value="Iron-enterobactin ABC transporter ATP-binding protein"/>
    <property type="match status" value="1"/>
</dbReference>
<keyword evidence="7" id="KW-1185">Reference proteome</keyword>
<dbReference type="RefSeq" id="WP_190996489.1">
    <property type="nucleotide sequence ID" value="NZ_JACXSI010000001.1"/>
</dbReference>
<dbReference type="EMBL" id="JACXSI010000001">
    <property type="protein sequence ID" value="MBD3106953.1"/>
    <property type="molecule type" value="Genomic_DNA"/>
</dbReference>
<evidence type="ECO:0000313" key="7">
    <source>
        <dbReference type="Proteomes" id="UP000602076"/>
    </source>
</evidence>
<reference evidence="6" key="1">
    <citation type="submission" date="2020-09" db="EMBL/GenBank/DDBJ databases">
        <title>Bacillus faecalis sp. nov., a moderately halophilic bacterium isolated from cow faeces.</title>
        <authorList>
            <person name="Jiang L."/>
            <person name="Lee J."/>
        </authorList>
    </citation>
    <scope>NUCLEOTIDE SEQUENCE</scope>
    <source>
        <strain evidence="6">AGMB 02131</strain>
    </source>
</reference>
<evidence type="ECO:0000256" key="4">
    <source>
        <dbReference type="ARBA" id="ARBA00022967"/>
    </source>
</evidence>
<dbReference type="InterPro" id="IPR027417">
    <property type="entry name" value="P-loop_NTPase"/>
</dbReference>
<feature type="domain" description="ABC transporter" evidence="5">
    <location>
        <begin position="2"/>
        <end position="241"/>
    </location>
</feature>
<evidence type="ECO:0000313" key="6">
    <source>
        <dbReference type="EMBL" id="MBD3106953.1"/>
    </source>
</evidence>
<protein>
    <submittedName>
        <fullName evidence="6">ABC transporter ATP-binding protein</fullName>
    </submittedName>
</protein>
<dbReference type="SMART" id="SM00382">
    <property type="entry name" value="AAA"/>
    <property type="match status" value="1"/>
</dbReference>
<dbReference type="GO" id="GO:0016887">
    <property type="term" value="F:ATP hydrolysis activity"/>
    <property type="evidence" value="ECO:0007669"/>
    <property type="project" value="InterPro"/>
</dbReference>
<keyword evidence="4" id="KW-1278">Translocase</keyword>
<dbReference type="Pfam" id="PF00005">
    <property type="entry name" value="ABC_tran"/>
    <property type="match status" value="1"/>
</dbReference>
<comment type="caution">
    <text evidence="6">The sequence shown here is derived from an EMBL/GenBank/DDBJ whole genome shotgun (WGS) entry which is preliminary data.</text>
</comment>
<dbReference type="InterPro" id="IPR003439">
    <property type="entry name" value="ABC_transporter-like_ATP-bd"/>
</dbReference>
<evidence type="ECO:0000259" key="5">
    <source>
        <dbReference type="PROSITE" id="PS50893"/>
    </source>
</evidence>
<dbReference type="PANTHER" id="PTHR42794">
    <property type="entry name" value="HEMIN IMPORT ATP-BINDING PROTEIN HMUV"/>
    <property type="match status" value="1"/>
</dbReference>
<dbReference type="InterPro" id="IPR003593">
    <property type="entry name" value="AAA+_ATPase"/>
</dbReference>
<dbReference type="InterPro" id="IPR017871">
    <property type="entry name" value="ABC_transporter-like_CS"/>
</dbReference>
<gene>
    <name evidence="6" type="ORF">IEO70_00990</name>
</gene>
<dbReference type="Proteomes" id="UP000602076">
    <property type="component" value="Unassembled WGS sequence"/>
</dbReference>
<name>A0A927CS90_9BACI</name>
<evidence type="ECO:0000256" key="2">
    <source>
        <dbReference type="ARBA" id="ARBA00022741"/>
    </source>
</evidence>
<dbReference type="PANTHER" id="PTHR42794:SF1">
    <property type="entry name" value="HEMIN IMPORT ATP-BINDING PROTEIN HMUV"/>
    <property type="match status" value="1"/>
</dbReference>
<keyword evidence="2" id="KW-0547">Nucleotide-binding</keyword>
<dbReference type="CDD" id="cd03214">
    <property type="entry name" value="ABC_Iron-Siderophores_B12_Hemin"/>
    <property type="match status" value="1"/>
</dbReference>
<accession>A0A927CS90</accession>
<dbReference type="PROSITE" id="PS00211">
    <property type="entry name" value="ABC_TRANSPORTER_1"/>
    <property type="match status" value="1"/>
</dbReference>
<keyword evidence="1" id="KW-0813">Transport</keyword>
<dbReference type="Gene3D" id="3.40.50.300">
    <property type="entry name" value="P-loop containing nucleotide triphosphate hydrolases"/>
    <property type="match status" value="1"/>
</dbReference>
<organism evidence="6 7">
    <name type="scientific">Peribacillus faecalis</name>
    <dbReference type="NCBI Taxonomy" id="2772559"/>
    <lineage>
        <taxon>Bacteria</taxon>
        <taxon>Bacillati</taxon>
        <taxon>Bacillota</taxon>
        <taxon>Bacilli</taxon>
        <taxon>Bacillales</taxon>
        <taxon>Bacillaceae</taxon>
        <taxon>Peribacillus</taxon>
    </lineage>
</organism>
<proteinExistence type="predicted"/>
<keyword evidence="3 6" id="KW-0067">ATP-binding</keyword>
<dbReference type="PROSITE" id="PS50893">
    <property type="entry name" value="ABC_TRANSPORTER_2"/>
    <property type="match status" value="1"/>
</dbReference>
<sequence length="447" mass="50656">MISLQNVTGGYTKQTAIVRDLSFTVDKAQFFALLGPNGSGKTTIIRLIMGALPLHSGEIWINGKSINQYKTKELAKTVAVMTQENEVGLDFTVQEIVNLGRYPHQSSILFKENNEYDEAVVERVMEQTNVSYMRDQPFSSLSGGEKQRVLLAKALAQEPSILLLDEPTNHLDVRHTIELLDLLKQLQLENELTILAILHDLNVASLYADQVGLLCCGDLQGTYDGFQKQDEKSFSAAYGVNMHFQAHPYLAKNQVFVRPQYTEKHAAKLVLAIDKQNNGLKLNFTKPLRTLSVGDYGKGITWEREWHIQKFRSEEFKHQLVLVGALKIFAYDVEKDECFSVHPDELEQTNWHLLLLFCPNKESLSISIVAKAKLPDVELMNMALQIASMITKLDIEFHQRKQSLELLTISLLDEGLSVPNTNHMKISQMVLPLFQIAWEMEQVQSKV</sequence>
<evidence type="ECO:0000256" key="1">
    <source>
        <dbReference type="ARBA" id="ARBA00022448"/>
    </source>
</evidence>
<dbReference type="GO" id="GO:0005524">
    <property type="term" value="F:ATP binding"/>
    <property type="evidence" value="ECO:0007669"/>
    <property type="project" value="UniProtKB-KW"/>
</dbReference>
<dbReference type="AlphaFoldDB" id="A0A927CS90"/>